<reference evidence="3" key="1">
    <citation type="submission" date="2016-01" db="EMBL/GenBank/DDBJ databases">
        <title>Reference transcriptome for the parasite Schistocephalus solidus: insights into the molecular evolution of parasitism.</title>
        <authorList>
            <person name="Hebert F.O."/>
            <person name="Grambauer S."/>
            <person name="Barber I."/>
            <person name="Landry C.R."/>
            <person name="Aubin-Horth N."/>
        </authorList>
    </citation>
    <scope>NUCLEOTIDE SEQUENCE</scope>
</reference>
<dbReference type="Pfam" id="PF14529">
    <property type="entry name" value="Exo_endo_phos_2"/>
    <property type="match status" value="1"/>
</dbReference>
<dbReference type="Pfam" id="PF00078">
    <property type="entry name" value="RVT_1"/>
    <property type="match status" value="1"/>
</dbReference>
<dbReference type="EMBL" id="GEEE01008367">
    <property type="protein sequence ID" value="JAP54858.1"/>
    <property type="molecule type" value="Transcribed_RNA"/>
</dbReference>
<dbReference type="PROSITE" id="PS50878">
    <property type="entry name" value="RT_POL"/>
    <property type="match status" value="1"/>
</dbReference>
<dbReference type="GO" id="GO:0061343">
    <property type="term" value="P:cell adhesion involved in heart morphogenesis"/>
    <property type="evidence" value="ECO:0007669"/>
    <property type="project" value="TreeGrafter"/>
</dbReference>
<dbReference type="Gene3D" id="3.60.10.10">
    <property type="entry name" value="Endonuclease/exonuclease/phosphatase"/>
    <property type="match status" value="1"/>
</dbReference>
<dbReference type="SUPFAM" id="SSF56219">
    <property type="entry name" value="DNase I-like"/>
    <property type="match status" value="1"/>
</dbReference>
<organism evidence="3">
    <name type="scientific">Schistocephalus solidus</name>
    <name type="common">Tapeworm</name>
    <dbReference type="NCBI Taxonomy" id="70667"/>
    <lineage>
        <taxon>Eukaryota</taxon>
        <taxon>Metazoa</taxon>
        <taxon>Spiralia</taxon>
        <taxon>Lophotrochozoa</taxon>
        <taxon>Platyhelminthes</taxon>
        <taxon>Cestoda</taxon>
        <taxon>Eucestoda</taxon>
        <taxon>Diphyllobothriidea</taxon>
        <taxon>Diphyllobothriidae</taxon>
        <taxon>Schistocephalus</taxon>
    </lineage>
</organism>
<dbReference type="PANTHER" id="PTHR33395:SF22">
    <property type="entry name" value="REVERSE TRANSCRIPTASE DOMAIN-CONTAINING PROTEIN"/>
    <property type="match status" value="1"/>
</dbReference>
<name>A0A0X3PTK8_SCHSO</name>
<dbReference type="CDD" id="cd01650">
    <property type="entry name" value="RT_nLTR_like"/>
    <property type="match status" value="1"/>
</dbReference>
<dbReference type="InterPro" id="IPR043502">
    <property type="entry name" value="DNA/RNA_pol_sf"/>
</dbReference>
<dbReference type="GO" id="GO:0007508">
    <property type="term" value="P:larval heart development"/>
    <property type="evidence" value="ECO:0007669"/>
    <property type="project" value="TreeGrafter"/>
</dbReference>
<dbReference type="InterPro" id="IPR000477">
    <property type="entry name" value="RT_dom"/>
</dbReference>
<feature type="domain" description="Reverse transcriptase" evidence="2">
    <location>
        <begin position="533"/>
        <end position="789"/>
    </location>
</feature>
<dbReference type="GO" id="GO:0031012">
    <property type="term" value="C:extracellular matrix"/>
    <property type="evidence" value="ECO:0007669"/>
    <property type="project" value="TreeGrafter"/>
</dbReference>
<dbReference type="SUPFAM" id="SSF56672">
    <property type="entry name" value="DNA/RNA polymerases"/>
    <property type="match status" value="1"/>
</dbReference>
<proteinExistence type="predicted"/>
<evidence type="ECO:0000259" key="2">
    <source>
        <dbReference type="PROSITE" id="PS50878"/>
    </source>
</evidence>
<feature type="region of interest" description="Disordered" evidence="1">
    <location>
        <begin position="1"/>
        <end position="21"/>
    </location>
</feature>
<protein>
    <recommendedName>
        <fullName evidence="2">Reverse transcriptase domain-containing protein</fullName>
    </recommendedName>
</protein>
<accession>A0A0X3PTK8</accession>
<sequence>MGTSGEIDGNHAGKKPYQMPIDLNPDRRLDISCEISSRNLHVEDRTKNLQKSRQGNKIKMMYTNVQSLLNKMDEIKLVVDHLQPDFIALTETWLNEQIADTEVRIDGFQLIRMDRNGRRGGGIAMFIREGIDFIPDGPSPSRISSCEILCCKLKVPNQPDLHIAVVYRPPGQRMDTDEALIAEVKQICRSKHLLILGDFNAPDIDWVSMYCSRSENSFEQKLLQLVNDEFLTQHVTMKTRFRNGQQSSCLDLIIRRDDNCILALSSYVPLGRSDHCVLAWEYSHLSVPKRRAVRQRNVWKADYPKIKELLNGIDWSPAHAPDPNAAWFFIIKLIQQLVEKFCPLKRRSCVSRPEWVTSEIKRNLKKKRRLWRTYARYQQPEHFSAFKKQRNRCRNLLRKERSNFESEIVKDIPRNSKRFYAYVNKAKRNRDCIPCLKDNQGNRLIDNSDKTCLLSNFFMSVYTEEPFFDEDEYYSTATSTNKISTVSFPMDTVRKTLKQLQPTKSPGPDGISAKVLNELTEQLALPLSKIFESSMEAGALPTEWKIANITPIYKGGERTSPNSFRPVSLTSICCKMMEKIIKTELMRHLEENNLLSSYQHGFRSGRSCLTNLLTSMESWTKSLEMGLSVDAVYIDFSKAFDRVPHKRLIFKLRQMGVTGNLLKWLADFLTDRRQRVCIGDTKSHWETVHSGVPQGSVLGPILFLIYVNDCLDCLTCEKVMFADDLKLWNSIEKPEDARKLQQNLDRLQTWCDEWLLNLNLNKCQIIRLRSSSRRLIEFEYQYSISGHQLQEVNILKDLGIWITPTLKPSSHCANIAKKAMCILGAIRRSFVNFDGELFGRVFGTFIRPVLEYCVQAWRPWTKHDYALLEKVQRRATKLVSGLECLPYEGRLERLKIFPLSYRQYRGDMILVFKLVRGVDCALQMANFFELANMTSLRGHQYKLKRNHAKLEVRANFFSQRVIDEWNKLPASVVQAESVEMFKRRLDAFLLDEHIFSRQQ</sequence>
<gene>
    <name evidence="3" type="ORF">TR136962</name>
</gene>
<dbReference type="InterPro" id="IPR005135">
    <property type="entry name" value="Endo/exonuclease/phosphatase"/>
</dbReference>
<dbReference type="PANTHER" id="PTHR33395">
    <property type="entry name" value="TRANSCRIPTASE, PUTATIVE-RELATED-RELATED"/>
    <property type="match status" value="1"/>
</dbReference>
<evidence type="ECO:0000256" key="1">
    <source>
        <dbReference type="SAM" id="MobiDB-lite"/>
    </source>
</evidence>
<dbReference type="GO" id="GO:0003824">
    <property type="term" value="F:catalytic activity"/>
    <property type="evidence" value="ECO:0007669"/>
    <property type="project" value="InterPro"/>
</dbReference>
<evidence type="ECO:0000313" key="3">
    <source>
        <dbReference type="EMBL" id="JAP54858.1"/>
    </source>
</evidence>
<dbReference type="InterPro" id="IPR036691">
    <property type="entry name" value="Endo/exonu/phosph_ase_sf"/>
</dbReference>
<dbReference type="AlphaFoldDB" id="A0A0X3PTK8"/>